<dbReference type="Proteomes" id="UP000615755">
    <property type="component" value="Unassembled WGS sequence"/>
</dbReference>
<sequence length="61" mass="7037">MNNEKEICDFGLHSGESYRDLPVTFLNWMVETDHLKSHIAKNELQRRSMAVQSANEVSKNS</sequence>
<name>A0ABR9EJA3_9GAMM</name>
<accession>A0ABR9EJA3</accession>
<organism evidence="1 2">
    <name type="scientific">Pseudoalteromonas aurantia 208</name>
    <dbReference type="NCBI Taxonomy" id="1314867"/>
    <lineage>
        <taxon>Bacteria</taxon>
        <taxon>Pseudomonadati</taxon>
        <taxon>Pseudomonadota</taxon>
        <taxon>Gammaproteobacteria</taxon>
        <taxon>Alteromonadales</taxon>
        <taxon>Pseudoalteromonadaceae</taxon>
        <taxon>Pseudoalteromonas</taxon>
    </lineage>
</organism>
<reference evidence="1 2" key="1">
    <citation type="submission" date="2015-03" db="EMBL/GenBank/DDBJ databases">
        <title>Genome sequence of Pseudoalteromonas aurantia.</title>
        <authorList>
            <person name="Xie B.-B."/>
            <person name="Rong J.-C."/>
            <person name="Qin Q.-L."/>
            <person name="Zhang Y.-Z."/>
        </authorList>
    </citation>
    <scope>NUCLEOTIDE SEQUENCE [LARGE SCALE GENOMIC DNA]</scope>
    <source>
        <strain evidence="1 2">208</strain>
    </source>
</reference>
<evidence type="ECO:0000313" key="1">
    <source>
        <dbReference type="EMBL" id="MBE0371076.1"/>
    </source>
</evidence>
<evidence type="ECO:0000313" key="2">
    <source>
        <dbReference type="Proteomes" id="UP000615755"/>
    </source>
</evidence>
<keyword evidence="2" id="KW-1185">Reference proteome</keyword>
<proteinExistence type="predicted"/>
<dbReference type="EMBL" id="AQGV01000015">
    <property type="protein sequence ID" value="MBE0371076.1"/>
    <property type="molecule type" value="Genomic_DNA"/>
</dbReference>
<comment type="caution">
    <text evidence="1">The sequence shown here is derived from an EMBL/GenBank/DDBJ whole genome shotgun (WGS) entry which is preliminary data.</text>
</comment>
<gene>
    <name evidence="1" type="ORF">PAUR_b1247</name>
</gene>
<dbReference type="RefSeq" id="WP_192510082.1">
    <property type="nucleotide sequence ID" value="NZ_AQGV01000015.1"/>
</dbReference>
<protein>
    <submittedName>
        <fullName evidence="1">Uncharacterized protein</fullName>
    </submittedName>
</protein>